<evidence type="ECO:0000313" key="1">
    <source>
        <dbReference type="EMBL" id="OTF75316.1"/>
    </source>
</evidence>
<name>A0A1Y3B6V6_EURMA</name>
<evidence type="ECO:0000313" key="2">
    <source>
        <dbReference type="Proteomes" id="UP000194236"/>
    </source>
</evidence>
<reference evidence="1 2" key="1">
    <citation type="submission" date="2017-03" db="EMBL/GenBank/DDBJ databases">
        <title>Genome Survey of Euroglyphus maynei.</title>
        <authorList>
            <person name="Arlian L.G."/>
            <person name="Morgan M.S."/>
            <person name="Rider S.D."/>
        </authorList>
    </citation>
    <scope>NUCLEOTIDE SEQUENCE [LARGE SCALE GENOMIC DNA]</scope>
    <source>
        <strain evidence="1">Arlian Lab</strain>
        <tissue evidence="1">Whole body</tissue>
    </source>
</reference>
<accession>A0A1Y3B6V6</accession>
<protein>
    <submittedName>
        <fullName evidence="1">Uncharacterized protein</fullName>
    </submittedName>
</protein>
<sequence>MEYFLKFMIKAGKLFHFKTSFVKHSYFVGKYFCHFITNDLKIIHLATYFFHPYHNEHFWVGLKKIHPKYQYDHDMDGCINTIIKTTITCDD</sequence>
<proteinExistence type="predicted"/>
<keyword evidence="2" id="KW-1185">Reference proteome</keyword>
<dbReference type="AlphaFoldDB" id="A0A1Y3B6V6"/>
<dbReference type="EMBL" id="MUJZ01042560">
    <property type="protein sequence ID" value="OTF75316.1"/>
    <property type="molecule type" value="Genomic_DNA"/>
</dbReference>
<dbReference type="Proteomes" id="UP000194236">
    <property type="component" value="Unassembled WGS sequence"/>
</dbReference>
<organism evidence="1 2">
    <name type="scientific">Euroglyphus maynei</name>
    <name type="common">Mayne's house dust mite</name>
    <dbReference type="NCBI Taxonomy" id="6958"/>
    <lineage>
        <taxon>Eukaryota</taxon>
        <taxon>Metazoa</taxon>
        <taxon>Ecdysozoa</taxon>
        <taxon>Arthropoda</taxon>
        <taxon>Chelicerata</taxon>
        <taxon>Arachnida</taxon>
        <taxon>Acari</taxon>
        <taxon>Acariformes</taxon>
        <taxon>Sarcoptiformes</taxon>
        <taxon>Astigmata</taxon>
        <taxon>Psoroptidia</taxon>
        <taxon>Analgoidea</taxon>
        <taxon>Pyroglyphidae</taxon>
        <taxon>Pyroglyphinae</taxon>
        <taxon>Euroglyphus</taxon>
    </lineage>
</organism>
<gene>
    <name evidence="1" type="ORF">BLA29_008304</name>
</gene>
<comment type="caution">
    <text evidence="1">The sequence shown here is derived from an EMBL/GenBank/DDBJ whole genome shotgun (WGS) entry which is preliminary data.</text>
</comment>